<keyword evidence="9" id="KW-1185">Reference proteome</keyword>
<evidence type="ECO:0000256" key="3">
    <source>
        <dbReference type="ARBA" id="ARBA00022723"/>
    </source>
</evidence>
<dbReference type="Proteomes" id="UP001160390">
    <property type="component" value="Unassembled WGS sequence"/>
</dbReference>
<organism evidence="8 9">
    <name type="scientific">Clonostachys chloroleuca</name>
    <dbReference type="NCBI Taxonomy" id="1926264"/>
    <lineage>
        <taxon>Eukaryota</taxon>
        <taxon>Fungi</taxon>
        <taxon>Dikarya</taxon>
        <taxon>Ascomycota</taxon>
        <taxon>Pezizomycotina</taxon>
        <taxon>Sordariomycetes</taxon>
        <taxon>Hypocreomycetidae</taxon>
        <taxon>Hypocreales</taxon>
        <taxon>Bionectriaceae</taxon>
        <taxon>Clonostachys</taxon>
    </lineage>
</organism>
<evidence type="ECO:0000256" key="2">
    <source>
        <dbReference type="ARBA" id="ARBA00005896"/>
    </source>
</evidence>
<dbReference type="EMBL" id="CABFNP030001029">
    <property type="protein sequence ID" value="CAI6090570.1"/>
    <property type="molecule type" value="Genomic_DNA"/>
</dbReference>
<keyword evidence="3" id="KW-0479">Metal-binding</keyword>
<dbReference type="PANTHER" id="PTHR30468:SF10">
    <property type="entry name" value="TAUD_TFDA-LIKE DOMAIN-CONTAINING PROTEIN"/>
    <property type="match status" value="1"/>
</dbReference>
<dbReference type="GO" id="GO:0005737">
    <property type="term" value="C:cytoplasm"/>
    <property type="evidence" value="ECO:0007669"/>
    <property type="project" value="TreeGrafter"/>
</dbReference>
<keyword evidence="6" id="KW-0408">Iron</keyword>
<name>A0AA35Q3W2_9HYPO</name>
<dbReference type="PANTHER" id="PTHR30468">
    <property type="entry name" value="ALPHA-KETOGLUTARATE-DEPENDENT SULFONATE DIOXYGENASE"/>
    <property type="match status" value="1"/>
</dbReference>
<comment type="cofactor">
    <cofactor evidence="1">
        <name>Fe(2+)</name>
        <dbReference type="ChEBI" id="CHEBI:29033"/>
    </cofactor>
</comment>
<keyword evidence="4" id="KW-0223">Dioxygenase</keyword>
<evidence type="ECO:0000256" key="7">
    <source>
        <dbReference type="SAM" id="MobiDB-lite"/>
    </source>
</evidence>
<feature type="region of interest" description="Disordered" evidence="7">
    <location>
        <begin position="83"/>
        <end position="104"/>
    </location>
</feature>
<evidence type="ECO:0000256" key="4">
    <source>
        <dbReference type="ARBA" id="ARBA00022964"/>
    </source>
</evidence>
<dbReference type="InterPro" id="IPR042098">
    <property type="entry name" value="TauD-like_sf"/>
</dbReference>
<reference evidence="8" key="1">
    <citation type="submission" date="2023-01" db="EMBL/GenBank/DDBJ databases">
        <authorList>
            <person name="Piombo E."/>
        </authorList>
    </citation>
    <scope>NUCLEOTIDE SEQUENCE</scope>
</reference>
<dbReference type="InterPro" id="IPR051323">
    <property type="entry name" value="AtsK-like"/>
</dbReference>
<protein>
    <submittedName>
        <fullName evidence="8">Uncharacterized protein</fullName>
    </submittedName>
</protein>
<evidence type="ECO:0000256" key="5">
    <source>
        <dbReference type="ARBA" id="ARBA00023002"/>
    </source>
</evidence>
<keyword evidence="5" id="KW-0560">Oxidoreductase</keyword>
<sequence>MLRVLEEQDLKVVNGSRGAPENTSSNFQAVHPVVRTNPVTGWKSLYGAGVSARDGSIHGVTKYENDILREYCHRQGNRVISLGERPYYDPTSKSQREALSINTD</sequence>
<dbReference type="Gene3D" id="3.60.130.10">
    <property type="entry name" value="Clavaminate synthase-like"/>
    <property type="match status" value="1"/>
</dbReference>
<accession>A0AA35Q3W2</accession>
<comment type="similarity">
    <text evidence="2">Belongs to the TfdA dioxygenase family.</text>
</comment>
<proteinExistence type="inferred from homology"/>
<evidence type="ECO:0000256" key="6">
    <source>
        <dbReference type="ARBA" id="ARBA00023004"/>
    </source>
</evidence>
<evidence type="ECO:0000256" key="1">
    <source>
        <dbReference type="ARBA" id="ARBA00001954"/>
    </source>
</evidence>
<evidence type="ECO:0000313" key="9">
    <source>
        <dbReference type="Proteomes" id="UP001160390"/>
    </source>
</evidence>
<gene>
    <name evidence="8" type="ORF">CCHLO57077_00014881</name>
</gene>
<dbReference type="SUPFAM" id="SSF51197">
    <property type="entry name" value="Clavaminate synthase-like"/>
    <property type="match status" value="1"/>
</dbReference>
<comment type="caution">
    <text evidence="8">The sequence shown here is derived from an EMBL/GenBank/DDBJ whole genome shotgun (WGS) entry which is preliminary data.</text>
</comment>
<dbReference type="AlphaFoldDB" id="A0AA35Q3W2"/>
<dbReference type="GO" id="GO:0016706">
    <property type="term" value="F:2-oxoglutarate-dependent dioxygenase activity"/>
    <property type="evidence" value="ECO:0007669"/>
    <property type="project" value="TreeGrafter"/>
</dbReference>
<dbReference type="GO" id="GO:0046872">
    <property type="term" value="F:metal ion binding"/>
    <property type="evidence" value="ECO:0007669"/>
    <property type="project" value="UniProtKB-KW"/>
</dbReference>
<evidence type="ECO:0000313" key="8">
    <source>
        <dbReference type="EMBL" id="CAI6090570.1"/>
    </source>
</evidence>